<keyword evidence="6" id="KW-0238">DNA-binding</keyword>
<sequence>HQLLSDNQIFLGLKTPFHTTHVSPSAKALHEVEDKEIPSEQNVSVEVPQINISKEDLSTQKAYPYERCSLYLKSGLHVGEDLGTNPGQKLCGVGVKLYQHIAEKLFRKDVDKAFMKICTVGASKKSFMCQEAGKDFPGSLAFSSTRSHHERTLSVWRPFTMDKSTSIVNVGKPTVTNRGLLSTRESPLEKPYQCSECGKTFSYKHVQHWRVPTREKPYQRSECGITFSYKHIQHWRVPTAERRYKCSECGKAFNNKPTLQIHTGERPYGCYECGNSLAKAPALVNIREFTLYHGLINEFNRIHTGERPCECTECGKLFSQSSILIKHQRFHTGARPYKCIDVGNFLARALASLNTREFTLEKDHMSAPNVENSLAEAPNLATKTNVEKSSVKGWPQLSTRKFTALIDFMSVSNVGKRSTESLTTFITRKLCEGVNNLKLNVIHLNSSSVEIAYEC</sequence>
<keyword evidence="3" id="KW-0677">Repeat</keyword>
<evidence type="ECO:0000313" key="10">
    <source>
        <dbReference type="EMBL" id="TKC39454.1"/>
    </source>
</evidence>
<feature type="domain" description="C2H2-type" evidence="9">
    <location>
        <begin position="309"/>
        <end position="336"/>
    </location>
</feature>
<keyword evidence="5" id="KW-0862">Zinc</keyword>
<proteinExistence type="predicted"/>
<evidence type="ECO:0000256" key="3">
    <source>
        <dbReference type="ARBA" id="ARBA00022737"/>
    </source>
</evidence>
<evidence type="ECO:0000256" key="4">
    <source>
        <dbReference type="ARBA" id="ARBA00022771"/>
    </source>
</evidence>
<dbReference type="GO" id="GO:0006357">
    <property type="term" value="P:regulation of transcription by RNA polymerase II"/>
    <property type="evidence" value="ECO:0007669"/>
    <property type="project" value="TreeGrafter"/>
</dbReference>
<name>A0A4U1ES56_MONMO</name>
<keyword evidence="4 8" id="KW-0863">Zinc-finger</keyword>
<dbReference type="InterPro" id="IPR050589">
    <property type="entry name" value="Ikaros_C2H2-ZF"/>
</dbReference>
<dbReference type="InterPro" id="IPR036236">
    <property type="entry name" value="Znf_C2H2_sf"/>
</dbReference>
<dbReference type="InterPro" id="IPR013087">
    <property type="entry name" value="Znf_C2H2_type"/>
</dbReference>
<evidence type="ECO:0000256" key="1">
    <source>
        <dbReference type="ARBA" id="ARBA00004123"/>
    </source>
</evidence>
<dbReference type="SMART" id="SM00355">
    <property type="entry name" value="ZnF_C2H2"/>
    <property type="match status" value="2"/>
</dbReference>
<comment type="subcellular location">
    <subcellularLocation>
        <location evidence="1">Nucleus</location>
    </subcellularLocation>
</comment>
<accession>A0A4U1ES56</accession>
<dbReference type="AlphaFoldDB" id="A0A4U1ES56"/>
<dbReference type="PROSITE" id="PS50157">
    <property type="entry name" value="ZINC_FINGER_C2H2_2"/>
    <property type="match status" value="3"/>
</dbReference>
<evidence type="ECO:0000256" key="8">
    <source>
        <dbReference type="PROSITE-ProRule" id="PRU00042"/>
    </source>
</evidence>
<dbReference type="GO" id="GO:0000978">
    <property type="term" value="F:RNA polymerase II cis-regulatory region sequence-specific DNA binding"/>
    <property type="evidence" value="ECO:0007669"/>
    <property type="project" value="TreeGrafter"/>
</dbReference>
<feature type="non-terminal residue" evidence="10">
    <location>
        <position position="1"/>
    </location>
</feature>
<dbReference type="PANTHER" id="PTHR24404">
    <property type="entry name" value="ZINC FINGER PROTEIN"/>
    <property type="match status" value="1"/>
</dbReference>
<keyword evidence="7" id="KW-0539">Nucleus</keyword>
<dbReference type="GO" id="GO:0008270">
    <property type="term" value="F:zinc ion binding"/>
    <property type="evidence" value="ECO:0007669"/>
    <property type="project" value="UniProtKB-KW"/>
</dbReference>
<evidence type="ECO:0000256" key="7">
    <source>
        <dbReference type="ARBA" id="ARBA00023242"/>
    </source>
</evidence>
<dbReference type="FunFam" id="3.30.160.60:FF:000446">
    <property type="entry name" value="Zinc finger protein"/>
    <property type="match status" value="1"/>
</dbReference>
<reference evidence="11" key="1">
    <citation type="journal article" date="2019" name="IScience">
        <title>Narwhal Genome Reveals Long-Term Low Genetic Diversity despite Current Large Abundance Size.</title>
        <authorList>
            <person name="Westbury M.V."/>
            <person name="Petersen B."/>
            <person name="Garde E."/>
            <person name="Heide-Jorgensen M.P."/>
            <person name="Lorenzen E.D."/>
        </authorList>
    </citation>
    <scope>NUCLEOTIDE SEQUENCE [LARGE SCALE GENOMIC DNA]</scope>
</reference>
<dbReference type="PANTHER" id="PTHR24404:SF114">
    <property type="entry name" value="KLUMPFUSS, ISOFORM B-RELATED"/>
    <property type="match status" value="1"/>
</dbReference>
<evidence type="ECO:0000256" key="6">
    <source>
        <dbReference type="ARBA" id="ARBA00023125"/>
    </source>
</evidence>
<dbReference type="GO" id="GO:0003700">
    <property type="term" value="F:DNA-binding transcription factor activity"/>
    <property type="evidence" value="ECO:0007669"/>
    <property type="project" value="TreeGrafter"/>
</dbReference>
<dbReference type="SUPFAM" id="SSF57667">
    <property type="entry name" value="beta-beta-alpha zinc fingers"/>
    <property type="match status" value="3"/>
</dbReference>
<organism evidence="10 11">
    <name type="scientific">Monodon monoceros</name>
    <name type="common">Narwhal</name>
    <name type="synonym">Ceratodon monodon</name>
    <dbReference type="NCBI Taxonomy" id="40151"/>
    <lineage>
        <taxon>Eukaryota</taxon>
        <taxon>Metazoa</taxon>
        <taxon>Chordata</taxon>
        <taxon>Craniata</taxon>
        <taxon>Vertebrata</taxon>
        <taxon>Euteleostomi</taxon>
        <taxon>Mammalia</taxon>
        <taxon>Eutheria</taxon>
        <taxon>Laurasiatheria</taxon>
        <taxon>Artiodactyla</taxon>
        <taxon>Whippomorpha</taxon>
        <taxon>Cetacea</taxon>
        <taxon>Odontoceti</taxon>
        <taxon>Monodontidae</taxon>
        <taxon>Monodon</taxon>
    </lineage>
</organism>
<dbReference type="FunFam" id="3.30.160.60:FF:002343">
    <property type="entry name" value="Zinc finger protein 33A"/>
    <property type="match status" value="1"/>
</dbReference>
<evidence type="ECO:0000256" key="5">
    <source>
        <dbReference type="ARBA" id="ARBA00022833"/>
    </source>
</evidence>
<evidence type="ECO:0000313" key="11">
    <source>
        <dbReference type="Proteomes" id="UP000308365"/>
    </source>
</evidence>
<feature type="domain" description="C2H2-type" evidence="9">
    <location>
        <begin position="244"/>
        <end position="267"/>
    </location>
</feature>
<comment type="caution">
    <text evidence="10">The sequence shown here is derived from an EMBL/GenBank/DDBJ whole genome shotgun (WGS) entry which is preliminary data.</text>
</comment>
<dbReference type="PROSITE" id="PS00028">
    <property type="entry name" value="ZINC_FINGER_C2H2_1"/>
    <property type="match status" value="1"/>
</dbReference>
<dbReference type="Gene3D" id="3.30.160.60">
    <property type="entry name" value="Classic Zinc Finger"/>
    <property type="match status" value="4"/>
</dbReference>
<evidence type="ECO:0000259" key="9">
    <source>
        <dbReference type="PROSITE" id="PS50157"/>
    </source>
</evidence>
<dbReference type="Pfam" id="PF00096">
    <property type="entry name" value="zf-C2H2"/>
    <property type="match status" value="2"/>
</dbReference>
<evidence type="ECO:0000256" key="2">
    <source>
        <dbReference type="ARBA" id="ARBA00022723"/>
    </source>
</evidence>
<dbReference type="GO" id="GO:0005634">
    <property type="term" value="C:nucleus"/>
    <property type="evidence" value="ECO:0007669"/>
    <property type="project" value="UniProtKB-SubCell"/>
</dbReference>
<feature type="domain" description="C2H2-type" evidence="9">
    <location>
        <begin position="192"/>
        <end position="217"/>
    </location>
</feature>
<protein>
    <recommendedName>
        <fullName evidence="9">C2H2-type domain-containing protein</fullName>
    </recommendedName>
</protein>
<gene>
    <name evidence="10" type="ORF">EI555_015711</name>
</gene>
<dbReference type="Proteomes" id="UP000308365">
    <property type="component" value="Unassembled WGS sequence"/>
</dbReference>
<dbReference type="EMBL" id="RWIC01000868">
    <property type="protein sequence ID" value="TKC39454.1"/>
    <property type="molecule type" value="Genomic_DNA"/>
</dbReference>
<keyword evidence="2" id="KW-0479">Metal-binding</keyword>